<reference evidence="1" key="1">
    <citation type="journal article" date="2020" name="Biotechnol. Biofuels">
        <title>New insights from the biogas microbiome by comprehensive genome-resolved metagenomics of nearly 1600 species originating from multiple anaerobic digesters.</title>
        <authorList>
            <person name="Campanaro S."/>
            <person name="Treu L."/>
            <person name="Rodriguez-R L.M."/>
            <person name="Kovalovszki A."/>
            <person name="Ziels R.M."/>
            <person name="Maus I."/>
            <person name="Zhu X."/>
            <person name="Kougias P.G."/>
            <person name="Basile A."/>
            <person name="Luo G."/>
            <person name="Schluter A."/>
            <person name="Konstantinidis K.T."/>
            <person name="Angelidaki I."/>
        </authorList>
    </citation>
    <scope>NUCLEOTIDE SEQUENCE</scope>
    <source>
        <strain evidence="1">AS01afH2WH_6</strain>
    </source>
</reference>
<sequence length="120" mass="13718">MKTVSLITAKIDSKIWPLIRDGKKHYEVRTRSFHSADFIHYVDSIHGYSLGTFALGASYHLQQDTLNCGDTPRDFAFSLSAITREEFDSIFPPDVTTFFVVRILQQVTELNDIFAEEAEQ</sequence>
<dbReference type="Proteomes" id="UP000767327">
    <property type="component" value="Unassembled WGS sequence"/>
</dbReference>
<proteinExistence type="predicted"/>
<dbReference type="RefSeq" id="WP_273173320.1">
    <property type="nucleotide sequence ID" value="NZ_CP181270.1"/>
</dbReference>
<dbReference type="EMBL" id="JAAXZR010000018">
    <property type="protein sequence ID" value="NLT79472.1"/>
    <property type="molecule type" value="Genomic_DNA"/>
</dbReference>
<protein>
    <submittedName>
        <fullName evidence="1">Uncharacterized protein</fullName>
    </submittedName>
</protein>
<accession>A0A971CZ98</accession>
<organism evidence="1 2">
    <name type="scientific">Bifidobacterium crudilactis</name>
    <dbReference type="NCBI Taxonomy" id="327277"/>
    <lineage>
        <taxon>Bacteria</taxon>
        <taxon>Bacillati</taxon>
        <taxon>Actinomycetota</taxon>
        <taxon>Actinomycetes</taxon>
        <taxon>Bifidobacteriales</taxon>
        <taxon>Bifidobacteriaceae</taxon>
        <taxon>Bifidobacterium</taxon>
    </lineage>
</organism>
<evidence type="ECO:0000313" key="1">
    <source>
        <dbReference type="EMBL" id="NLT79472.1"/>
    </source>
</evidence>
<comment type="caution">
    <text evidence="1">The sequence shown here is derived from an EMBL/GenBank/DDBJ whole genome shotgun (WGS) entry which is preliminary data.</text>
</comment>
<gene>
    <name evidence="1" type="ORF">GXW98_04185</name>
</gene>
<name>A0A971CZ98_9BIFI</name>
<dbReference type="AlphaFoldDB" id="A0A971CZ98"/>
<reference evidence="1" key="2">
    <citation type="submission" date="2020-01" db="EMBL/GenBank/DDBJ databases">
        <authorList>
            <person name="Campanaro S."/>
        </authorList>
    </citation>
    <scope>NUCLEOTIDE SEQUENCE</scope>
    <source>
        <strain evidence="1">AS01afH2WH_6</strain>
    </source>
</reference>
<evidence type="ECO:0000313" key="2">
    <source>
        <dbReference type="Proteomes" id="UP000767327"/>
    </source>
</evidence>